<dbReference type="PANTHER" id="PTHR45661:SF3">
    <property type="entry name" value="IG-LIKE DOMAIN-CONTAINING PROTEIN"/>
    <property type="match status" value="1"/>
</dbReference>
<reference evidence="2" key="2">
    <citation type="submission" date="2021-04" db="EMBL/GenBank/DDBJ databases">
        <authorList>
            <person name="Gilroy R."/>
        </authorList>
    </citation>
    <scope>NUCLEOTIDE SEQUENCE</scope>
    <source>
        <strain evidence="2">CHK192-19661</strain>
    </source>
</reference>
<proteinExistence type="predicted"/>
<sequence length="719" mass="77206">FRADGAVVGTVKTAGNEEITFPEAPGKDGHAFAGWYFDEGVWERRLKEDTYLHTALTEDTDVYAKYDRLPDPEPEKHTITFRADGAVVGTVKTAGNEEITFPEAPGKDGHAFAGWYFDEGVWERRLKEDTYLHTALTEDTDVYAKYDRLPDPEPEKFTVTFETRGGSDIAPAELSSVADAGSLPVPVRAGFTFTGWFLDENCETPVPYPYTVESDVTFYAGWESEGIRFLVSADGALTGVEGAEGAFSLEIPEKVGNATVTSIAGGAFSGTGIVSVRIPATVRSIGGESFMNCKDLSTVVFEEGVTTIQEGAFEGCVSLKKIVFPDSLLQIRSDAFSGSGLTGLSLNKVREVWQYAFKNCAALVSLDLGEVREIGESAFEGCALRSVTLPDTLQSTGGNIFANCAGLSSVSLPESGVPIRSNAFYNTACEKKAEEREDGVVLIDGYAFGANENLTGVRELTLPEDTVCVADGAFQASGNKKNYVIALEKVILPQGLKRLGAQVFSGCSSLASVEVRGSLVSVGEKAFVGTALYKDTTGENWYGGGLYIGNWLVSVSESVSGEFAVKEGTEYIVDSSERLIPRSALNKITSVTLPSSLRRIGDNAFRYLSKITSIVLPAGLESIGENAFSGCVGLASVNLGDCASLREIGDAALMQCAFREITVPAGVERMGYNVFNQCPGDLVVYCEAESKPAGWSNDWNVNYKAEGERVAVRWGQKQP</sequence>
<dbReference type="InterPro" id="IPR042229">
    <property type="entry name" value="Listeria/Bacterioides_rpt_sf"/>
</dbReference>
<protein>
    <submittedName>
        <fullName evidence="2">Leucine-rich repeat protein</fullName>
    </submittedName>
</protein>
<dbReference type="EMBL" id="DXCF01000026">
    <property type="protein sequence ID" value="HIZ09790.1"/>
    <property type="molecule type" value="Genomic_DNA"/>
</dbReference>
<dbReference type="Gene3D" id="2.60.40.4270">
    <property type="entry name" value="Listeria-Bacteroides repeat domain"/>
    <property type="match status" value="3"/>
</dbReference>
<name>A0A9D2II09_9FIRM</name>
<comment type="caution">
    <text evidence="2">The sequence shown here is derived from an EMBL/GenBank/DDBJ whole genome shotgun (WGS) entry which is preliminary data.</text>
</comment>
<gene>
    <name evidence="2" type="ORF">H9726_04795</name>
</gene>
<evidence type="ECO:0000313" key="2">
    <source>
        <dbReference type="EMBL" id="HIZ09790.1"/>
    </source>
</evidence>
<dbReference type="NCBIfam" id="TIGR02543">
    <property type="entry name" value="List_Bact_rpt"/>
    <property type="match status" value="1"/>
</dbReference>
<dbReference type="AlphaFoldDB" id="A0A9D2II09"/>
<dbReference type="Proteomes" id="UP000824025">
    <property type="component" value="Unassembled WGS sequence"/>
</dbReference>
<feature type="non-terminal residue" evidence="2">
    <location>
        <position position="1"/>
    </location>
</feature>
<evidence type="ECO:0000256" key="1">
    <source>
        <dbReference type="ARBA" id="ARBA00004196"/>
    </source>
</evidence>
<dbReference type="Gene3D" id="3.80.10.10">
    <property type="entry name" value="Ribonuclease Inhibitor"/>
    <property type="match status" value="3"/>
</dbReference>
<comment type="subcellular location">
    <subcellularLocation>
        <location evidence="1">Cell envelope</location>
    </subcellularLocation>
</comment>
<dbReference type="InterPro" id="IPR013378">
    <property type="entry name" value="InlB-like_B-rpt"/>
</dbReference>
<dbReference type="PANTHER" id="PTHR45661">
    <property type="entry name" value="SURFACE ANTIGEN"/>
    <property type="match status" value="1"/>
</dbReference>
<evidence type="ECO:0000313" key="3">
    <source>
        <dbReference type="Proteomes" id="UP000824025"/>
    </source>
</evidence>
<dbReference type="InterPro" id="IPR053139">
    <property type="entry name" value="Surface_bspA-like"/>
</dbReference>
<accession>A0A9D2II09</accession>
<dbReference type="Pfam" id="PF13306">
    <property type="entry name" value="LRR_5"/>
    <property type="match status" value="4"/>
</dbReference>
<dbReference type="GO" id="GO:0030313">
    <property type="term" value="C:cell envelope"/>
    <property type="evidence" value="ECO:0007669"/>
    <property type="project" value="UniProtKB-SubCell"/>
</dbReference>
<dbReference type="Pfam" id="PF09479">
    <property type="entry name" value="Flg_new"/>
    <property type="match status" value="3"/>
</dbReference>
<dbReference type="InterPro" id="IPR026906">
    <property type="entry name" value="LRR_5"/>
</dbReference>
<dbReference type="InterPro" id="IPR032675">
    <property type="entry name" value="LRR_dom_sf"/>
</dbReference>
<reference evidence="2" key="1">
    <citation type="journal article" date="2021" name="PeerJ">
        <title>Extensive microbial diversity within the chicken gut microbiome revealed by metagenomics and culture.</title>
        <authorList>
            <person name="Gilroy R."/>
            <person name="Ravi A."/>
            <person name="Getino M."/>
            <person name="Pursley I."/>
            <person name="Horton D.L."/>
            <person name="Alikhan N.F."/>
            <person name="Baker D."/>
            <person name="Gharbi K."/>
            <person name="Hall N."/>
            <person name="Watson M."/>
            <person name="Adriaenssens E.M."/>
            <person name="Foster-Nyarko E."/>
            <person name="Jarju S."/>
            <person name="Secka A."/>
            <person name="Antonio M."/>
            <person name="Oren A."/>
            <person name="Chaudhuri R.R."/>
            <person name="La Ragione R."/>
            <person name="Hildebrand F."/>
            <person name="Pallen M.J."/>
        </authorList>
    </citation>
    <scope>NUCLEOTIDE SEQUENCE</scope>
    <source>
        <strain evidence="2">CHK192-19661</strain>
    </source>
</reference>
<dbReference type="SUPFAM" id="SSF52058">
    <property type="entry name" value="L domain-like"/>
    <property type="match status" value="1"/>
</dbReference>
<organism evidence="2 3">
    <name type="scientific">Candidatus Borkfalkia avicola</name>
    <dbReference type="NCBI Taxonomy" id="2838503"/>
    <lineage>
        <taxon>Bacteria</taxon>
        <taxon>Bacillati</taxon>
        <taxon>Bacillota</taxon>
        <taxon>Clostridia</taxon>
        <taxon>Christensenellales</taxon>
        <taxon>Christensenellaceae</taxon>
        <taxon>Candidatus Borkfalkia</taxon>
    </lineage>
</organism>